<dbReference type="CDD" id="cd22829">
    <property type="entry name" value="Gal_Rha_Lectin_EVA1_EVA1C_rpt2"/>
    <property type="match status" value="1"/>
</dbReference>
<keyword evidence="1" id="KW-0732">Signal</keyword>
<evidence type="ECO:0000313" key="4">
    <source>
        <dbReference type="Proteomes" id="UP001307889"/>
    </source>
</evidence>
<accession>A0ABN7AVI1</accession>
<dbReference type="InterPro" id="IPR043159">
    <property type="entry name" value="Lectin_gal-bd_sf"/>
</dbReference>
<evidence type="ECO:0000256" key="1">
    <source>
        <dbReference type="SAM" id="SignalP"/>
    </source>
</evidence>
<feature type="domain" description="SUEL-type lectin" evidence="2">
    <location>
        <begin position="124"/>
        <end position="213"/>
    </location>
</feature>
<dbReference type="Proteomes" id="UP001307889">
    <property type="component" value="Chromosome 6"/>
</dbReference>
<keyword evidence="4" id="KW-1185">Reference proteome</keyword>
<evidence type="ECO:0000259" key="2">
    <source>
        <dbReference type="PROSITE" id="PS50228"/>
    </source>
</evidence>
<feature type="signal peptide" evidence="1">
    <location>
        <begin position="1"/>
        <end position="20"/>
    </location>
</feature>
<proteinExistence type="predicted"/>
<name>A0ABN7AVI1_9HEMI</name>
<dbReference type="EMBL" id="AP028914">
    <property type="protein sequence ID" value="BES95387.1"/>
    <property type="molecule type" value="Genomic_DNA"/>
</dbReference>
<protein>
    <submittedName>
        <fullName evidence="3">Protein Hydra magnipapillata</fullName>
    </submittedName>
</protein>
<feature type="chain" id="PRO_5047477501" evidence="1">
    <location>
        <begin position="21"/>
        <end position="213"/>
    </location>
</feature>
<dbReference type="InterPro" id="IPR000922">
    <property type="entry name" value="Lectin_gal-bd_dom"/>
</dbReference>
<gene>
    <name evidence="3" type="ORF">NTJ_08196</name>
</gene>
<dbReference type="Gene3D" id="2.60.120.740">
    <property type="match status" value="2"/>
</dbReference>
<organism evidence="3 4">
    <name type="scientific">Nesidiocoris tenuis</name>
    <dbReference type="NCBI Taxonomy" id="355587"/>
    <lineage>
        <taxon>Eukaryota</taxon>
        <taxon>Metazoa</taxon>
        <taxon>Ecdysozoa</taxon>
        <taxon>Arthropoda</taxon>
        <taxon>Hexapoda</taxon>
        <taxon>Insecta</taxon>
        <taxon>Pterygota</taxon>
        <taxon>Neoptera</taxon>
        <taxon>Paraneoptera</taxon>
        <taxon>Hemiptera</taxon>
        <taxon>Heteroptera</taxon>
        <taxon>Panheteroptera</taxon>
        <taxon>Cimicomorpha</taxon>
        <taxon>Miridae</taxon>
        <taxon>Dicyphina</taxon>
        <taxon>Nesidiocoris</taxon>
    </lineage>
</organism>
<feature type="domain" description="SUEL-type lectin" evidence="2">
    <location>
        <begin position="25"/>
        <end position="115"/>
    </location>
</feature>
<sequence>MLARTISFLTLLFCLQSIGALNKLVCEYETINIECLEDQIISIKSVEFGRKNAVFCNNNLWTSKVTNCTSKSESFRAVYNRCQYKRSCSVNADVSILGDPCAQIAKYLNIDYNCVKGNLRTSTACEGETMKLQCTNGQRIATNEATFGRMKPNPCYVPGAVANTLTCQSSTANGLVASRCDGRPSCSIDSNVQTFGDPCPRIPKYLEVKYSCV</sequence>
<dbReference type="PROSITE" id="PS50228">
    <property type="entry name" value="SUEL_LECTIN"/>
    <property type="match status" value="2"/>
</dbReference>
<reference evidence="3 4" key="1">
    <citation type="submission" date="2023-09" db="EMBL/GenBank/DDBJ databases">
        <title>Nesidiocoris tenuis whole genome shotgun sequence.</title>
        <authorList>
            <person name="Shibata T."/>
            <person name="Shimoda M."/>
            <person name="Kobayashi T."/>
            <person name="Uehara T."/>
        </authorList>
    </citation>
    <scope>NUCLEOTIDE SEQUENCE [LARGE SCALE GENOMIC DNA]</scope>
    <source>
        <strain evidence="3 4">Japan</strain>
    </source>
</reference>
<evidence type="ECO:0000313" key="3">
    <source>
        <dbReference type="EMBL" id="BES95387.1"/>
    </source>
</evidence>
<dbReference type="PANTHER" id="PTHR46780">
    <property type="entry name" value="PROTEIN EVA-1"/>
    <property type="match status" value="1"/>
</dbReference>
<dbReference type="Pfam" id="PF02140">
    <property type="entry name" value="SUEL_Lectin"/>
    <property type="match status" value="2"/>
</dbReference>